<name>A0A6C0EMA2_9ZZZZ</name>
<dbReference type="EMBL" id="MN738883">
    <property type="protein sequence ID" value="QHT29852.1"/>
    <property type="molecule type" value="Genomic_DNA"/>
</dbReference>
<evidence type="ECO:0000313" key="2">
    <source>
        <dbReference type="EMBL" id="QHT29852.1"/>
    </source>
</evidence>
<organism evidence="2">
    <name type="scientific">viral metagenome</name>
    <dbReference type="NCBI Taxonomy" id="1070528"/>
    <lineage>
        <taxon>unclassified sequences</taxon>
        <taxon>metagenomes</taxon>
        <taxon>organismal metagenomes</taxon>
    </lineage>
</organism>
<proteinExistence type="predicted"/>
<feature type="compositionally biased region" description="Polar residues" evidence="1">
    <location>
        <begin position="235"/>
        <end position="249"/>
    </location>
</feature>
<reference evidence="2" key="1">
    <citation type="journal article" date="2020" name="Nature">
        <title>Giant virus diversity and host interactions through global metagenomics.</title>
        <authorList>
            <person name="Schulz F."/>
            <person name="Roux S."/>
            <person name="Paez-Espino D."/>
            <person name="Jungbluth S."/>
            <person name="Walsh D.A."/>
            <person name="Denef V.J."/>
            <person name="McMahon K.D."/>
            <person name="Konstantinidis K.T."/>
            <person name="Eloe-Fadrosh E.A."/>
            <person name="Kyrpides N.C."/>
            <person name="Woyke T."/>
        </authorList>
    </citation>
    <scope>NUCLEOTIDE SEQUENCE</scope>
    <source>
        <strain evidence="2">GVMAG-M-3300009068-24</strain>
    </source>
</reference>
<dbReference type="AlphaFoldDB" id="A0A6C0EMA2"/>
<accession>A0A6C0EMA2</accession>
<evidence type="ECO:0000256" key="1">
    <source>
        <dbReference type="SAM" id="MobiDB-lite"/>
    </source>
</evidence>
<feature type="region of interest" description="Disordered" evidence="1">
    <location>
        <begin position="235"/>
        <end position="259"/>
    </location>
</feature>
<sequence>MLTTTHPRIVQFYQDHPQLDFEKTQLFLIQFLEKTLLNNVALAPQSEDPISSLWQGFMHQQAHQMHEIKSELAHLHSAVSGMESKWLEIKQDYVDELKVIVNTEPHSTNSSLLERANQQCYEKIGSLIRETYSAPSSQEHSQLIHDYLASFQQTMKEETQSLFTQLSAIDNNQRMDRFLETFEHTTKQLFQSMQQPIFAYIASSEERIHSNLSNLKHLSMQTHSSQEKTAKEWQEFTQKQNAAAPQTMQAPKGGPGTSSMTLQRTHIHIMLNRMFPTSEVSKVMPGPTALVTTGSYGSGGNGGNGGPEPSFATGRLSSHIYTMRRPHSPPIMVESKHDETNVNTDEIAHFVELMKSNHSNGIMVSQNSGFNAKPNYHIECHDKYLLVYVHQMEYNPEKLRPAVDIIDQLSARIKQYTAIHSDDGETNLEWIDRDILDAVNQEYQLFVSQKTAIIQNLRESQRRVISQIEEFQFPALDRYLSSKYTAPMPKNGHKCDLCRNFHANNLKALAAHKRGCVRKLGAGTASRNGEMMVTPPTSPIQMTPIKKLWSSDRSDASLGDIDFIPVNSDMTAAAL</sequence>
<protein>
    <submittedName>
        <fullName evidence="2">Uncharacterized protein</fullName>
    </submittedName>
</protein>